<accession>A0A8J4QG27</accession>
<dbReference type="AlphaFoldDB" id="A0A8J4QG27"/>
<evidence type="ECO:0000313" key="11">
    <source>
        <dbReference type="Proteomes" id="UP000737018"/>
    </source>
</evidence>
<evidence type="ECO:0000313" key="10">
    <source>
        <dbReference type="EMBL" id="KAF3950571.1"/>
    </source>
</evidence>
<dbReference type="EMBL" id="JRKL02005383">
    <property type="protein sequence ID" value="KAF3950571.1"/>
    <property type="molecule type" value="Genomic_DNA"/>
</dbReference>
<dbReference type="GO" id="GO:0016788">
    <property type="term" value="F:hydrolase activity, acting on ester bonds"/>
    <property type="evidence" value="ECO:0007669"/>
    <property type="project" value="InterPro"/>
</dbReference>
<dbReference type="GO" id="GO:0016042">
    <property type="term" value="P:lipid catabolic process"/>
    <property type="evidence" value="ECO:0007669"/>
    <property type="project" value="UniProtKB-KW"/>
</dbReference>
<keyword evidence="8" id="KW-0812">Transmembrane</keyword>
<evidence type="ECO:0000256" key="6">
    <source>
        <dbReference type="ARBA" id="ARBA00022963"/>
    </source>
</evidence>
<dbReference type="InterPro" id="IPR035669">
    <property type="entry name" value="SGNH_plant_lipase-like"/>
</dbReference>
<dbReference type="CDD" id="cd01837">
    <property type="entry name" value="SGNH_plant_lipase_like"/>
    <property type="match status" value="1"/>
</dbReference>
<dbReference type="Proteomes" id="UP000737018">
    <property type="component" value="Unassembled WGS sequence"/>
</dbReference>
<evidence type="ECO:0000256" key="7">
    <source>
        <dbReference type="ARBA" id="ARBA00023098"/>
    </source>
</evidence>
<evidence type="ECO:0000256" key="2">
    <source>
        <dbReference type="ARBA" id="ARBA00008668"/>
    </source>
</evidence>
<dbReference type="InterPro" id="IPR051238">
    <property type="entry name" value="GDSL_esterase/lipase"/>
</dbReference>
<dbReference type="PANTHER" id="PTHR45650:SF9">
    <property type="entry name" value="SGNH HYDROLASE-TYPE ESTERASE DOMAIN-CONTAINING PROTEIN"/>
    <property type="match status" value="1"/>
</dbReference>
<dbReference type="Pfam" id="PF00657">
    <property type="entry name" value="Lipase_GDSL"/>
    <property type="match status" value="1"/>
</dbReference>
<dbReference type="InterPro" id="IPR036514">
    <property type="entry name" value="SGNH_hydro_sf"/>
</dbReference>
<comment type="caution">
    <text evidence="10">The sequence shown here is derived from an EMBL/GenBank/DDBJ whole genome shotgun (WGS) entry which is preliminary data.</text>
</comment>
<evidence type="ECO:0000256" key="8">
    <source>
        <dbReference type="SAM" id="Phobius"/>
    </source>
</evidence>
<feature type="transmembrane region" description="Helical" evidence="8">
    <location>
        <begin position="236"/>
        <end position="259"/>
    </location>
</feature>
<name>A0A8J4QG27_9ROSI</name>
<dbReference type="SUPFAM" id="SSF52266">
    <property type="entry name" value="SGNH hydrolase"/>
    <property type="match status" value="1"/>
</dbReference>
<evidence type="ECO:0000256" key="4">
    <source>
        <dbReference type="ARBA" id="ARBA00022729"/>
    </source>
</evidence>
<sequence>MACQLKTLLMLLVFLLISNLQHCVNGRPQVPCLFIFGDSLSDNGNNNNLVTMARANYQPYGIDFPEGPTGRFTNGRNIGDIIAELLGFENYIPPFATAEGFEILKGVNYASGSAGIRNESGQHLGNRISLDRQLQNHQYTVSHIIEMLGGNHKATIYLSKCIYSITIGSNDYLSNYFLPMFYPTSLQYTPEQYAKLLIQQLTQQVMVSTNSFTFIVVVVCSIMNKMTLYRYGARKVVLYGLGQLGSIPAVLSLCGIISASCEESFNKVAQLFNDRLISLVADLNKNLWKAKFIFINTTGMEYASSTFQGSMVTNASCCELLGFGQFQCSPLGHVCHNRSQYMFWDAVHPTEAAYRFYGGRAYRAQSPTDAYPFDISYLAKL</sequence>
<feature type="chain" id="PRO_5035188804" description="GDSL esterase/lipase" evidence="9">
    <location>
        <begin position="27"/>
        <end position="381"/>
    </location>
</feature>
<dbReference type="InterPro" id="IPR001087">
    <property type="entry name" value="GDSL"/>
</dbReference>
<keyword evidence="8" id="KW-0472">Membrane</keyword>
<reference evidence="10" key="1">
    <citation type="submission" date="2020-03" db="EMBL/GenBank/DDBJ databases">
        <title>Castanea mollissima Vanexum genome sequencing.</title>
        <authorList>
            <person name="Staton M."/>
        </authorList>
    </citation>
    <scope>NUCLEOTIDE SEQUENCE</scope>
    <source>
        <tissue evidence="10">Leaf</tissue>
    </source>
</reference>
<dbReference type="PANTHER" id="PTHR45650">
    <property type="entry name" value="GDSL-LIKE LIPASE/ACYLHYDROLASE-RELATED"/>
    <property type="match status" value="1"/>
</dbReference>
<keyword evidence="7" id="KW-0443">Lipid metabolism</keyword>
<comment type="similarity">
    <text evidence="2">Belongs to the 'GDSL' lipolytic enzyme family.</text>
</comment>
<keyword evidence="4 9" id="KW-0732">Signal</keyword>
<feature type="transmembrane region" description="Helical" evidence="8">
    <location>
        <begin position="205"/>
        <end position="224"/>
    </location>
</feature>
<protein>
    <recommendedName>
        <fullName evidence="12">GDSL esterase/lipase</fullName>
    </recommendedName>
</protein>
<keyword evidence="11" id="KW-1185">Reference proteome</keyword>
<comment type="subcellular location">
    <subcellularLocation>
        <location evidence="1">Secreted</location>
    </subcellularLocation>
</comment>
<gene>
    <name evidence="10" type="ORF">CMV_023695</name>
</gene>
<keyword evidence="8" id="KW-1133">Transmembrane helix</keyword>
<evidence type="ECO:0000256" key="1">
    <source>
        <dbReference type="ARBA" id="ARBA00004613"/>
    </source>
</evidence>
<dbReference type="OrthoDB" id="1683520at2759"/>
<evidence type="ECO:0000256" key="9">
    <source>
        <dbReference type="SAM" id="SignalP"/>
    </source>
</evidence>
<evidence type="ECO:0008006" key="12">
    <source>
        <dbReference type="Google" id="ProtNLM"/>
    </source>
</evidence>
<organism evidence="10 11">
    <name type="scientific">Castanea mollissima</name>
    <name type="common">Chinese chestnut</name>
    <dbReference type="NCBI Taxonomy" id="60419"/>
    <lineage>
        <taxon>Eukaryota</taxon>
        <taxon>Viridiplantae</taxon>
        <taxon>Streptophyta</taxon>
        <taxon>Embryophyta</taxon>
        <taxon>Tracheophyta</taxon>
        <taxon>Spermatophyta</taxon>
        <taxon>Magnoliopsida</taxon>
        <taxon>eudicotyledons</taxon>
        <taxon>Gunneridae</taxon>
        <taxon>Pentapetalae</taxon>
        <taxon>rosids</taxon>
        <taxon>fabids</taxon>
        <taxon>Fagales</taxon>
        <taxon>Fagaceae</taxon>
        <taxon>Castanea</taxon>
    </lineage>
</organism>
<keyword evidence="6" id="KW-0442">Lipid degradation</keyword>
<dbReference type="Gene3D" id="3.40.50.1110">
    <property type="entry name" value="SGNH hydrolase"/>
    <property type="match status" value="1"/>
</dbReference>
<dbReference type="GO" id="GO:0005576">
    <property type="term" value="C:extracellular region"/>
    <property type="evidence" value="ECO:0007669"/>
    <property type="project" value="UniProtKB-SubCell"/>
</dbReference>
<feature type="signal peptide" evidence="9">
    <location>
        <begin position="1"/>
        <end position="26"/>
    </location>
</feature>
<evidence type="ECO:0000256" key="3">
    <source>
        <dbReference type="ARBA" id="ARBA00022525"/>
    </source>
</evidence>
<proteinExistence type="inferred from homology"/>
<keyword evidence="3" id="KW-0964">Secreted</keyword>
<keyword evidence="5" id="KW-0378">Hydrolase</keyword>
<evidence type="ECO:0000256" key="5">
    <source>
        <dbReference type="ARBA" id="ARBA00022801"/>
    </source>
</evidence>